<dbReference type="EMBL" id="CAJOBE010013447">
    <property type="protein sequence ID" value="CAF4164891.1"/>
    <property type="molecule type" value="Genomic_DNA"/>
</dbReference>
<evidence type="ECO:0000313" key="4">
    <source>
        <dbReference type="Proteomes" id="UP000663874"/>
    </source>
</evidence>
<dbReference type="AlphaFoldDB" id="A0A819Z3H3"/>
<protein>
    <recommendedName>
        <fullName evidence="2">RGS domain-containing protein</fullName>
    </recommendedName>
</protein>
<dbReference type="PROSITE" id="PS50132">
    <property type="entry name" value="RGS"/>
    <property type="match status" value="1"/>
</dbReference>
<feature type="non-terminal residue" evidence="3">
    <location>
        <position position="530"/>
    </location>
</feature>
<organism evidence="3 4">
    <name type="scientific">Rotaria sordida</name>
    <dbReference type="NCBI Taxonomy" id="392033"/>
    <lineage>
        <taxon>Eukaryota</taxon>
        <taxon>Metazoa</taxon>
        <taxon>Spiralia</taxon>
        <taxon>Gnathifera</taxon>
        <taxon>Rotifera</taxon>
        <taxon>Eurotatoria</taxon>
        <taxon>Bdelloidea</taxon>
        <taxon>Philodinida</taxon>
        <taxon>Philodinidae</taxon>
        <taxon>Rotaria</taxon>
    </lineage>
</organism>
<proteinExistence type="predicted"/>
<evidence type="ECO:0000256" key="1">
    <source>
        <dbReference type="SAM" id="Coils"/>
    </source>
</evidence>
<accession>A0A819Z3H3</accession>
<dbReference type="Proteomes" id="UP000663874">
    <property type="component" value="Unassembled WGS sequence"/>
</dbReference>
<keyword evidence="1" id="KW-0175">Coiled coil</keyword>
<reference evidence="3" key="1">
    <citation type="submission" date="2021-02" db="EMBL/GenBank/DDBJ databases">
        <authorList>
            <person name="Nowell W R."/>
        </authorList>
    </citation>
    <scope>NUCLEOTIDE SEQUENCE</scope>
</reference>
<dbReference type="InterPro" id="IPR016137">
    <property type="entry name" value="RGS"/>
</dbReference>
<evidence type="ECO:0000259" key="2">
    <source>
        <dbReference type="PROSITE" id="PS50132"/>
    </source>
</evidence>
<comment type="caution">
    <text evidence="3">The sequence shown here is derived from an EMBL/GenBank/DDBJ whole genome shotgun (WGS) entry which is preliminary data.</text>
</comment>
<gene>
    <name evidence="3" type="ORF">FNK824_LOCUS34380</name>
</gene>
<evidence type="ECO:0000313" key="3">
    <source>
        <dbReference type="EMBL" id="CAF4164891.1"/>
    </source>
</evidence>
<feature type="non-terminal residue" evidence="3">
    <location>
        <position position="1"/>
    </location>
</feature>
<sequence length="530" mass="64285">LFNAYLESKLYSIRRKFLLDIDYFLSIKDDRIQIYQNNPGNSFIVFMYDINLENKIISVDLTRFYRNILRIRNHPKVNKHEFFYFEIFVLSNDQQISSSYYPIISYYDEEYYTQNYFNEQIENYQYVEYLTEQEKAEEEKYKNEQKEYEEKRKKLILKYENISQENIEELINDLMSIHDSEYLNKIWIDLNQLNQTDINLNELNEKLINYFYQEIEFMLNGSIYRPFIDEQWFYHLLLSSINQEKNFHKIFHLMKKFNSKLKDKSQLVYIPFLGRIIQPLIKENYQLIQIFYPINNEFIYNLYLSLILGNDYNTDEINLNYFIEIHSLTNIELTLKQLSHLIQACLMTKNSDVCQQFLQYLSNIQTFNEEEQQHSMSTIDYIIKFLSIIIRATLYDLDEITRRIKLKKVLIKNGETIFDLRAKLAIKKSNDQQNENDQQTTNIENNDEQEEKCLEPIFYFEHYKYEKIPSHHFNIGDSVALIDQEQLDEYLNKQNETGEKSPLRLFYQSFGIILSIHPLLSIKFTYWPLS</sequence>
<feature type="domain" description="RGS" evidence="2">
    <location>
        <begin position="112"/>
        <end position="237"/>
    </location>
</feature>
<name>A0A819Z3H3_9BILA</name>
<feature type="coiled-coil region" evidence="1">
    <location>
        <begin position="127"/>
        <end position="165"/>
    </location>
</feature>